<evidence type="ECO:0000256" key="6">
    <source>
        <dbReference type="ARBA" id="ARBA00022840"/>
    </source>
</evidence>
<dbReference type="GO" id="GO:0005524">
    <property type="term" value="F:ATP binding"/>
    <property type="evidence" value="ECO:0007669"/>
    <property type="project" value="UniProtKB-KW"/>
</dbReference>
<dbReference type="OrthoDB" id="9806954at2"/>
<feature type="domain" description="RecF/RecN/SMC N-terminal" evidence="10">
    <location>
        <begin position="200"/>
        <end position="713"/>
    </location>
</feature>
<dbReference type="Pfam" id="PF02463">
    <property type="entry name" value="SMC_N"/>
    <property type="match status" value="1"/>
</dbReference>
<keyword evidence="5" id="KW-0227">DNA damage</keyword>
<dbReference type="FunFam" id="3.40.50.300:FF:000319">
    <property type="entry name" value="DNA repair protein RecN"/>
    <property type="match status" value="1"/>
</dbReference>
<evidence type="ECO:0000256" key="8">
    <source>
        <dbReference type="ARBA" id="ARBA00033408"/>
    </source>
</evidence>
<keyword evidence="9" id="KW-0175">Coiled coil</keyword>
<name>A0A4P8L106_9BACT</name>
<keyword evidence="4" id="KW-0547">Nucleotide-binding</keyword>
<dbReference type="SUPFAM" id="SSF52540">
    <property type="entry name" value="P-loop containing nucleoside triphosphate hydrolases"/>
    <property type="match status" value="1"/>
</dbReference>
<evidence type="ECO:0000313" key="11">
    <source>
        <dbReference type="EMBL" id="QCQ21488.1"/>
    </source>
</evidence>
<dbReference type="NCBIfam" id="TIGR00634">
    <property type="entry name" value="recN"/>
    <property type="match status" value="1"/>
</dbReference>
<dbReference type="GO" id="GO:0006281">
    <property type="term" value="P:DNA repair"/>
    <property type="evidence" value="ECO:0007669"/>
    <property type="project" value="UniProtKB-KW"/>
</dbReference>
<dbReference type="GO" id="GO:0043590">
    <property type="term" value="C:bacterial nucleoid"/>
    <property type="evidence" value="ECO:0007669"/>
    <property type="project" value="TreeGrafter"/>
</dbReference>
<evidence type="ECO:0000256" key="3">
    <source>
        <dbReference type="ARBA" id="ARBA00021315"/>
    </source>
</evidence>
<dbReference type="NCBIfam" id="NF008121">
    <property type="entry name" value="PRK10869.1"/>
    <property type="match status" value="1"/>
</dbReference>
<protein>
    <recommendedName>
        <fullName evidence="3">DNA repair protein RecN</fullName>
    </recommendedName>
    <alternativeName>
        <fullName evidence="8">Recombination protein N</fullName>
    </alternativeName>
</protein>
<evidence type="ECO:0000256" key="1">
    <source>
        <dbReference type="ARBA" id="ARBA00003618"/>
    </source>
</evidence>
<evidence type="ECO:0000256" key="4">
    <source>
        <dbReference type="ARBA" id="ARBA00022741"/>
    </source>
</evidence>
<gene>
    <name evidence="11" type="primary">recN</name>
    <name evidence="11" type="ORF">FDQ92_04430</name>
</gene>
<evidence type="ECO:0000256" key="2">
    <source>
        <dbReference type="ARBA" id="ARBA00009441"/>
    </source>
</evidence>
<dbReference type="AlphaFoldDB" id="A0A4P8L106"/>
<keyword evidence="6" id="KW-0067">ATP-binding</keyword>
<keyword evidence="12" id="KW-1185">Reference proteome</keyword>
<dbReference type="Proteomes" id="UP000298602">
    <property type="component" value="Chromosome"/>
</dbReference>
<dbReference type="Gene3D" id="3.40.50.300">
    <property type="entry name" value="P-loop containing nucleotide triphosphate hydrolases"/>
    <property type="match status" value="2"/>
</dbReference>
<reference evidence="11 12" key="1">
    <citation type="submission" date="2019-05" db="EMBL/GenBank/DDBJ databases">
        <title>The Complete Genome Sequence of the n-alkane-degrading Desulfoglaeba alkanexedens ALDC reveals multiple alkylsuccinate synthase gene clusters.</title>
        <authorList>
            <person name="Callaghan A.V."/>
            <person name="Davidova I.A."/>
            <person name="Duncan K.E."/>
            <person name="Morris B."/>
            <person name="McInerney M.J."/>
        </authorList>
    </citation>
    <scope>NUCLEOTIDE SEQUENCE [LARGE SCALE GENOMIC DNA]</scope>
    <source>
        <strain evidence="11 12">ALDC</strain>
    </source>
</reference>
<keyword evidence="7" id="KW-0234">DNA repair</keyword>
<dbReference type="GO" id="GO:0006310">
    <property type="term" value="P:DNA recombination"/>
    <property type="evidence" value="ECO:0007669"/>
    <property type="project" value="InterPro"/>
</dbReference>
<dbReference type="EMBL" id="CP040098">
    <property type="protein sequence ID" value="QCQ21488.1"/>
    <property type="molecule type" value="Genomic_DNA"/>
</dbReference>
<comment type="similarity">
    <text evidence="2">Belongs to the RecN family.</text>
</comment>
<dbReference type="GO" id="GO:0009432">
    <property type="term" value="P:SOS response"/>
    <property type="evidence" value="ECO:0007669"/>
    <property type="project" value="TreeGrafter"/>
</dbReference>
<dbReference type="FunFam" id="3.40.50.300:FF:000356">
    <property type="entry name" value="DNA repair protein RecN"/>
    <property type="match status" value="1"/>
</dbReference>
<dbReference type="PANTHER" id="PTHR11059">
    <property type="entry name" value="DNA REPAIR PROTEIN RECN"/>
    <property type="match status" value="1"/>
</dbReference>
<dbReference type="InterPro" id="IPR003395">
    <property type="entry name" value="RecF/RecN/SMC_N"/>
</dbReference>
<dbReference type="InterPro" id="IPR004604">
    <property type="entry name" value="DNA_recomb/repair_RecN"/>
</dbReference>
<dbReference type="InterPro" id="IPR027417">
    <property type="entry name" value="P-loop_NTPase"/>
</dbReference>
<dbReference type="CDD" id="cd03241">
    <property type="entry name" value="ABC_RecN"/>
    <property type="match status" value="2"/>
</dbReference>
<proteinExistence type="inferred from homology"/>
<evidence type="ECO:0000313" key="12">
    <source>
        <dbReference type="Proteomes" id="UP000298602"/>
    </source>
</evidence>
<comment type="function">
    <text evidence="1">May be involved in recombinational repair of damaged DNA.</text>
</comment>
<evidence type="ECO:0000256" key="9">
    <source>
        <dbReference type="SAM" id="Coils"/>
    </source>
</evidence>
<dbReference type="KEGG" id="dax:FDQ92_04430"/>
<sequence>MVFHDLAPVVAVPVGIGHPFPGEMLKEMVHHEFQTVPAPLPEVGPEVEGDGGGGQSQLVEPQGGVDHVQLGPVLDGIDHRSLLPQVLQLPLLIFGHGRLADEPLEQPAKKKPGPLRKRLPVRILRQRELAAIARSYQTLLDSLEPVFHHKKSLTCKQDLRRGSRVAGRGSVANGRGKTKFFFWRSALALKRFTQGDPAVLAELIVHNFAIIRDLQVDFEPGLNVLTGETGAGKSILVGAVNLILGSRASQEMIRSGAEEATVEALFVFHDSPVLQERYRSLGLAPGEECVIRRVVSRTGRNRVFIDGQLVTLQQLQAFAEGLLSISGQHEHQLLLNPEVHLDLLDDFGKLGPHVTDVAEAFDRWTRTRDQWMRLRRHREELARQRDFLRFQLNELESASLKPAEDEKLQAEEKVLRHAETLYEAAKRAQRLLYSDQGAVLERLDQVGKDLAVLASIDPRQKTLAEHLDQATIHLEELHHALQEYAGSIAFDPHRLAEIQDRLALIQRLAKKYGPTVDHMLEKLEELRTALADEEEQEFREEALQKEMETLRSTYLSRARALSEERRRAASALSEAVRSVLASLDLPRARFDVRFDEERENLETVTDAAFTRKGVDRVEFLLSANPGEDLKPLARVASGGELSRILLALKSLLSLQGEAETLIFDEVDTGIGGRTAELVGRQLQQLARRHQVICITHLPQIACYGAHHYKVAKHTSGDETHTLITRLDGGERVEELARMLGGVSISEKTRAHAREWLEKAQRATCGEASS</sequence>
<evidence type="ECO:0000259" key="10">
    <source>
        <dbReference type="Pfam" id="PF02463"/>
    </source>
</evidence>
<accession>A0A4P8L106</accession>
<reference evidence="11 12" key="2">
    <citation type="submission" date="2019-05" db="EMBL/GenBank/DDBJ databases">
        <authorList>
            <person name="Suflita J.M."/>
            <person name="Marks C.R."/>
        </authorList>
    </citation>
    <scope>NUCLEOTIDE SEQUENCE [LARGE SCALE GENOMIC DNA]</scope>
    <source>
        <strain evidence="11 12">ALDC</strain>
    </source>
</reference>
<evidence type="ECO:0000256" key="5">
    <source>
        <dbReference type="ARBA" id="ARBA00022763"/>
    </source>
</evidence>
<dbReference type="PANTHER" id="PTHR11059:SF0">
    <property type="entry name" value="DNA REPAIR PROTEIN RECN"/>
    <property type="match status" value="1"/>
</dbReference>
<evidence type="ECO:0000256" key="7">
    <source>
        <dbReference type="ARBA" id="ARBA00023204"/>
    </source>
</evidence>
<organism evidence="11 12">
    <name type="scientific">Desulfoglaeba alkanexedens ALDC</name>
    <dbReference type="NCBI Taxonomy" id="980445"/>
    <lineage>
        <taxon>Bacteria</taxon>
        <taxon>Pseudomonadati</taxon>
        <taxon>Thermodesulfobacteriota</taxon>
        <taxon>Syntrophobacteria</taxon>
        <taxon>Syntrophobacterales</taxon>
        <taxon>Syntrophobacteraceae</taxon>
        <taxon>Desulfoglaeba</taxon>
    </lineage>
</organism>
<feature type="coiled-coil region" evidence="9">
    <location>
        <begin position="378"/>
        <end position="428"/>
    </location>
</feature>